<accession>Q1IVR2</accession>
<evidence type="ECO:0000313" key="1">
    <source>
        <dbReference type="EMBL" id="ABF39038.1"/>
    </source>
</evidence>
<evidence type="ECO:0000313" key="2">
    <source>
        <dbReference type="Proteomes" id="UP000002432"/>
    </source>
</evidence>
<dbReference type="PRINTS" id="PR00413">
    <property type="entry name" value="HADHALOGNASE"/>
</dbReference>
<dbReference type="SFLD" id="SFLDS00003">
    <property type="entry name" value="Haloacid_Dehalogenase"/>
    <property type="match status" value="1"/>
</dbReference>
<keyword evidence="2" id="KW-1185">Reference proteome</keyword>
<dbReference type="InterPro" id="IPR036412">
    <property type="entry name" value="HAD-like_sf"/>
</dbReference>
<dbReference type="Gene3D" id="3.40.50.1000">
    <property type="entry name" value="HAD superfamily/HAD-like"/>
    <property type="match status" value="1"/>
</dbReference>
<dbReference type="GO" id="GO:0005829">
    <property type="term" value="C:cytosol"/>
    <property type="evidence" value="ECO:0007669"/>
    <property type="project" value="TreeGrafter"/>
</dbReference>
<protein>
    <submittedName>
        <fullName evidence="1">HAD-superfamily hydrolase, subfamily IA, variant 1</fullName>
    </submittedName>
</protein>
<reference evidence="1 2" key="1">
    <citation type="journal article" date="2009" name="Appl. Environ. Microbiol.">
        <title>Three genomes from the phylum Acidobacteria provide insight into the lifestyles of these microorganisms in soils.</title>
        <authorList>
            <person name="Ward N.L."/>
            <person name="Challacombe J.F."/>
            <person name="Janssen P.H."/>
            <person name="Henrissat B."/>
            <person name="Coutinho P.M."/>
            <person name="Wu M."/>
            <person name="Xie G."/>
            <person name="Haft D.H."/>
            <person name="Sait M."/>
            <person name="Badger J."/>
            <person name="Barabote R.D."/>
            <person name="Bradley B."/>
            <person name="Brettin T.S."/>
            <person name="Brinkac L.M."/>
            <person name="Bruce D."/>
            <person name="Creasy T."/>
            <person name="Daugherty S.C."/>
            <person name="Davidsen T.M."/>
            <person name="DeBoy R.T."/>
            <person name="Detter J.C."/>
            <person name="Dodson R.J."/>
            <person name="Durkin A.S."/>
            <person name="Ganapathy A."/>
            <person name="Gwinn-Giglio M."/>
            <person name="Han C.S."/>
            <person name="Khouri H."/>
            <person name="Kiss H."/>
            <person name="Kothari S.P."/>
            <person name="Madupu R."/>
            <person name="Nelson K.E."/>
            <person name="Nelson W.C."/>
            <person name="Paulsen I."/>
            <person name="Penn K."/>
            <person name="Ren Q."/>
            <person name="Rosovitz M.J."/>
            <person name="Selengut J.D."/>
            <person name="Shrivastava S."/>
            <person name="Sullivan S.A."/>
            <person name="Tapia R."/>
            <person name="Thompson L.S."/>
            <person name="Watkins K.L."/>
            <person name="Yang Q."/>
            <person name="Yu C."/>
            <person name="Zafar N."/>
            <person name="Zhou L."/>
            <person name="Kuske C.R."/>
        </authorList>
    </citation>
    <scope>NUCLEOTIDE SEQUENCE [LARGE SCALE GENOMIC DNA]</scope>
    <source>
        <strain evidence="1 2">Ellin345</strain>
    </source>
</reference>
<dbReference type="InterPro" id="IPR041492">
    <property type="entry name" value="HAD_2"/>
</dbReference>
<dbReference type="SFLD" id="SFLDG01129">
    <property type="entry name" value="C1.5:_HAD__Beta-PGM__Phosphata"/>
    <property type="match status" value="1"/>
</dbReference>
<dbReference type="NCBIfam" id="TIGR01549">
    <property type="entry name" value="HAD-SF-IA-v1"/>
    <property type="match status" value="1"/>
</dbReference>
<keyword evidence="1" id="KW-0378">Hydrolase</keyword>
<dbReference type="eggNOG" id="COG0546">
    <property type="taxonomic scope" value="Bacteria"/>
</dbReference>
<gene>
    <name evidence="1" type="ordered locus">Acid345_0033</name>
</gene>
<dbReference type="GO" id="GO:0008967">
    <property type="term" value="F:phosphoglycolate phosphatase activity"/>
    <property type="evidence" value="ECO:0007669"/>
    <property type="project" value="TreeGrafter"/>
</dbReference>
<dbReference type="GO" id="GO:0006281">
    <property type="term" value="P:DNA repair"/>
    <property type="evidence" value="ECO:0007669"/>
    <property type="project" value="TreeGrafter"/>
</dbReference>
<dbReference type="Pfam" id="PF13419">
    <property type="entry name" value="HAD_2"/>
    <property type="match status" value="1"/>
</dbReference>
<organism evidence="1 2">
    <name type="scientific">Koribacter versatilis (strain Ellin345)</name>
    <dbReference type="NCBI Taxonomy" id="204669"/>
    <lineage>
        <taxon>Bacteria</taxon>
        <taxon>Pseudomonadati</taxon>
        <taxon>Acidobacteriota</taxon>
        <taxon>Terriglobia</taxon>
        <taxon>Terriglobales</taxon>
        <taxon>Candidatus Korobacteraceae</taxon>
        <taxon>Candidatus Korobacter</taxon>
    </lineage>
</organism>
<sequence>MLKAAIFDIDGTLVDSVDLHAEAWVRAFHRFRYQHVTFAEVRSQIGKGGDQLMPVFIPQQDLERIGDALEQWRSELFRREYMPHVKPFPMVRELFEHLKNDGWQIALASSSNKQDLEQYKKIANIGDLLEASTSADDAERSKPHPDIFAAALDHLGGLKPTEVVVVGDTPYDAEAARKLGVREIIGVLCGGFREDDLRKSGCTAIYPEPADILEHYAESAFGRARKAA</sequence>
<name>Q1IVR2_KORVE</name>
<dbReference type="PANTHER" id="PTHR43434">
    <property type="entry name" value="PHOSPHOGLYCOLATE PHOSPHATASE"/>
    <property type="match status" value="1"/>
</dbReference>
<dbReference type="PANTHER" id="PTHR43434:SF16">
    <property type="entry name" value="BLL8046 PROTEIN"/>
    <property type="match status" value="1"/>
</dbReference>
<dbReference type="InterPro" id="IPR006439">
    <property type="entry name" value="HAD-SF_hydro_IA"/>
</dbReference>
<dbReference type="InterPro" id="IPR023198">
    <property type="entry name" value="PGP-like_dom2"/>
</dbReference>
<dbReference type="HOGENOM" id="CLU_045011_19_2_0"/>
<dbReference type="EnsemblBacteria" id="ABF39038">
    <property type="protein sequence ID" value="ABF39038"/>
    <property type="gene ID" value="Acid345_0033"/>
</dbReference>
<dbReference type="AlphaFoldDB" id="Q1IVR2"/>
<dbReference type="KEGG" id="aba:Acid345_0033"/>
<dbReference type="RefSeq" id="WP_011520840.1">
    <property type="nucleotide sequence ID" value="NC_008009.1"/>
</dbReference>
<dbReference type="STRING" id="204669.Acid345_0033"/>
<dbReference type="OrthoDB" id="9809962at2"/>
<dbReference type="SFLD" id="SFLDG01135">
    <property type="entry name" value="C1.5.6:_HAD__Beta-PGM__Phospha"/>
    <property type="match status" value="1"/>
</dbReference>
<dbReference type="InterPro" id="IPR050155">
    <property type="entry name" value="HAD-like_hydrolase_sf"/>
</dbReference>
<dbReference type="Gene3D" id="1.10.150.240">
    <property type="entry name" value="Putative phosphatase, domain 2"/>
    <property type="match status" value="1"/>
</dbReference>
<dbReference type="SUPFAM" id="SSF56784">
    <property type="entry name" value="HAD-like"/>
    <property type="match status" value="1"/>
</dbReference>
<dbReference type="EMBL" id="CP000360">
    <property type="protein sequence ID" value="ABF39038.1"/>
    <property type="molecule type" value="Genomic_DNA"/>
</dbReference>
<proteinExistence type="predicted"/>
<dbReference type="InterPro" id="IPR023214">
    <property type="entry name" value="HAD_sf"/>
</dbReference>
<dbReference type="Proteomes" id="UP000002432">
    <property type="component" value="Chromosome"/>
</dbReference>
<dbReference type="NCBIfam" id="TIGR01509">
    <property type="entry name" value="HAD-SF-IA-v3"/>
    <property type="match status" value="1"/>
</dbReference>